<evidence type="ECO:0000256" key="2">
    <source>
        <dbReference type="SAM" id="MobiDB-lite"/>
    </source>
</evidence>
<comment type="caution">
    <text evidence="3">The sequence shown here is derived from an EMBL/GenBank/DDBJ whole genome shotgun (WGS) entry which is preliminary data.</text>
</comment>
<dbReference type="AlphaFoldDB" id="A0A2T4JG17"/>
<name>A0A2T4JG17_9RHOB</name>
<keyword evidence="4" id="KW-1185">Reference proteome</keyword>
<evidence type="ECO:0000313" key="4">
    <source>
        <dbReference type="Proteomes" id="UP000241899"/>
    </source>
</evidence>
<reference evidence="3 4" key="1">
    <citation type="submission" date="2018-03" db="EMBL/GenBank/DDBJ databases">
        <title>Rhodobacter veldkampii.</title>
        <authorList>
            <person name="Meyer T.E."/>
            <person name="Miller S."/>
            <person name="Lodha T."/>
            <person name="Gandham S."/>
            <person name="Chintalapati S."/>
            <person name="Chintalapati V.R."/>
        </authorList>
    </citation>
    <scope>NUCLEOTIDE SEQUENCE [LARGE SCALE GENOMIC DNA]</scope>
    <source>
        <strain evidence="3 4">DSM 11550</strain>
    </source>
</reference>
<protein>
    <submittedName>
        <fullName evidence="3">C-type cytochrome biogenesis protein CcmI</fullName>
    </submittedName>
</protein>
<sequence length="506" mass="53378">MLFWMITAALVALVAALMGLALLRGRAGAEPAAAYDLRVYRDQLKDVDRDLARGVIGAEEAERLRLEISRRVLEADRAVKAGGAVQAAPAGITLAAALGGVAVLAAAFGLYQKLGAPGYPDQPLAERIAFSQEMYDTRPSQEAAEAEAATARGPLPTPDPQFVSLMERLRKAVADRPNDTEGLALLARNEASLGNFREAWQAQRRLIAVKGDTATAADHAGLADLMILAAGGRITSEAEAVLAEVMARDPRNGTARYYIGLMMAQNGRPDRTFAIWRGLLEEGPETAPWIAPIRAGIEDLAWLAGETDYTPPAPKSAGPSAQDIATAAALAPEARAEKLRALVEGLNAQMATQGGTAQDWGRLLAGLALLGETDRAAAIWGEATRLFAERPAEMATIRTEAEAGGFDTSMQPETRGPTTEQMRDAAQMSPEDRQAMIRGMVEGLAGRLETEGGSAAEWAQLIGALANLGETDRARAAFTTASQTFADQPDDLASITAAAQQAGVAE</sequence>
<keyword evidence="1" id="KW-0201">Cytochrome c-type biogenesis</keyword>
<evidence type="ECO:0000256" key="1">
    <source>
        <dbReference type="ARBA" id="ARBA00022748"/>
    </source>
</evidence>
<feature type="region of interest" description="Disordered" evidence="2">
    <location>
        <begin position="136"/>
        <end position="157"/>
    </location>
</feature>
<dbReference type="Proteomes" id="UP000241899">
    <property type="component" value="Unassembled WGS sequence"/>
</dbReference>
<dbReference type="RefSeq" id="WP_107325609.1">
    <property type="nucleotide sequence ID" value="NZ_NHSP01000048.1"/>
</dbReference>
<dbReference type="OrthoDB" id="9815847at2"/>
<dbReference type="SUPFAM" id="SSF48452">
    <property type="entry name" value="TPR-like"/>
    <property type="match status" value="1"/>
</dbReference>
<dbReference type="Gene3D" id="1.25.40.10">
    <property type="entry name" value="Tetratricopeptide repeat domain"/>
    <property type="match status" value="1"/>
</dbReference>
<evidence type="ECO:0000313" key="3">
    <source>
        <dbReference type="EMBL" id="PTE16836.1"/>
    </source>
</evidence>
<dbReference type="EMBL" id="PZKF01000030">
    <property type="protein sequence ID" value="PTE16836.1"/>
    <property type="molecule type" value="Genomic_DNA"/>
</dbReference>
<dbReference type="InterPro" id="IPR011990">
    <property type="entry name" value="TPR-like_helical_dom_sf"/>
</dbReference>
<dbReference type="GO" id="GO:0017004">
    <property type="term" value="P:cytochrome complex assembly"/>
    <property type="evidence" value="ECO:0007669"/>
    <property type="project" value="UniProtKB-KW"/>
</dbReference>
<organism evidence="3 4">
    <name type="scientific">Phaeovulum veldkampii DSM 11550</name>
    <dbReference type="NCBI Taxonomy" id="1185920"/>
    <lineage>
        <taxon>Bacteria</taxon>
        <taxon>Pseudomonadati</taxon>
        <taxon>Pseudomonadota</taxon>
        <taxon>Alphaproteobacteria</taxon>
        <taxon>Rhodobacterales</taxon>
        <taxon>Paracoccaceae</taxon>
        <taxon>Phaeovulum</taxon>
    </lineage>
</organism>
<dbReference type="NCBIfam" id="TIGR03142">
    <property type="entry name" value="cytochro_ccmI"/>
    <property type="match status" value="1"/>
</dbReference>
<dbReference type="InterPro" id="IPR017560">
    <property type="entry name" value="Cyt_c_biogenesis_CcmI"/>
</dbReference>
<feature type="compositionally biased region" description="Low complexity" evidence="2">
    <location>
        <begin position="142"/>
        <end position="151"/>
    </location>
</feature>
<proteinExistence type="predicted"/>
<accession>A0A2T4JG17</accession>
<gene>
    <name evidence="3" type="primary">ccmI</name>
    <name evidence="3" type="ORF">C5F46_12095</name>
</gene>